<dbReference type="GO" id="GO:0030288">
    <property type="term" value="C:outer membrane-bounded periplasmic space"/>
    <property type="evidence" value="ECO:0007669"/>
    <property type="project" value="TreeGrafter"/>
</dbReference>
<protein>
    <submittedName>
        <fullName evidence="8">Glutamate ABC transporter substrate-binding protein</fullName>
    </submittedName>
</protein>
<feature type="transmembrane region" description="Helical" evidence="6">
    <location>
        <begin position="21"/>
        <end position="43"/>
    </location>
</feature>
<feature type="region of interest" description="Disordered" evidence="5">
    <location>
        <begin position="49"/>
        <end position="84"/>
    </location>
</feature>
<evidence type="ECO:0000256" key="4">
    <source>
        <dbReference type="RuleBase" id="RU003744"/>
    </source>
</evidence>
<dbReference type="AlphaFoldDB" id="A0A4U0SUQ7"/>
<dbReference type="Pfam" id="PF00497">
    <property type="entry name" value="SBP_bac_3"/>
    <property type="match status" value="1"/>
</dbReference>
<keyword evidence="6" id="KW-1133">Transmembrane helix</keyword>
<dbReference type="InterPro" id="IPR051455">
    <property type="entry name" value="Bact_solute-bind_prot3"/>
</dbReference>
<organism evidence="8 9">
    <name type="scientific">Actinacidiphila oryziradicis</name>
    <dbReference type="NCBI Taxonomy" id="2571141"/>
    <lineage>
        <taxon>Bacteria</taxon>
        <taxon>Bacillati</taxon>
        <taxon>Actinomycetota</taxon>
        <taxon>Actinomycetes</taxon>
        <taxon>Kitasatosporales</taxon>
        <taxon>Streptomycetaceae</taxon>
        <taxon>Actinacidiphila</taxon>
    </lineage>
</organism>
<comment type="caution">
    <text evidence="8">The sequence shown here is derived from an EMBL/GenBank/DDBJ whole genome shotgun (WGS) entry which is preliminary data.</text>
</comment>
<evidence type="ECO:0000313" key="8">
    <source>
        <dbReference type="EMBL" id="TKA13283.1"/>
    </source>
</evidence>
<dbReference type="Proteomes" id="UP000305778">
    <property type="component" value="Unassembled WGS sequence"/>
</dbReference>
<dbReference type="GO" id="GO:0006865">
    <property type="term" value="P:amino acid transport"/>
    <property type="evidence" value="ECO:0007669"/>
    <property type="project" value="TreeGrafter"/>
</dbReference>
<dbReference type="SUPFAM" id="SSF53850">
    <property type="entry name" value="Periplasmic binding protein-like II"/>
    <property type="match status" value="1"/>
</dbReference>
<dbReference type="OrthoDB" id="9807888at2"/>
<keyword evidence="2" id="KW-0813">Transport</keyword>
<feature type="domain" description="Solute-binding protein family 3/N-terminal" evidence="7">
    <location>
        <begin position="94"/>
        <end position="323"/>
    </location>
</feature>
<evidence type="ECO:0000313" key="9">
    <source>
        <dbReference type="Proteomes" id="UP000305778"/>
    </source>
</evidence>
<dbReference type="InterPro" id="IPR001638">
    <property type="entry name" value="Solute-binding_3/MltF_N"/>
</dbReference>
<keyword evidence="6" id="KW-0812">Transmembrane</keyword>
<evidence type="ECO:0000259" key="7">
    <source>
        <dbReference type="SMART" id="SM00062"/>
    </source>
</evidence>
<reference evidence="8 9" key="1">
    <citation type="submission" date="2019-04" db="EMBL/GenBank/DDBJ databases">
        <title>Streptomyces oryziradicis sp. nov., a novel actinomycete isolated from rhizosphere soil of rice (Oryza sativa L.).</title>
        <authorList>
            <person name="Li C."/>
        </authorList>
    </citation>
    <scope>NUCLEOTIDE SEQUENCE [LARGE SCALE GENOMIC DNA]</scope>
    <source>
        <strain evidence="8 9">NEAU-C40</strain>
    </source>
</reference>
<keyword evidence="3" id="KW-0732">Signal</keyword>
<proteinExistence type="inferred from homology"/>
<evidence type="ECO:0000256" key="2">
    <source>
        <dbReference type="ARBA" id="ARBA00022448"/>
    </source>
</evidence>
<dbReference type="Gene3D" id="3.40.190.10">
    <property type="entry name" value="Periplasmic binding protein-like II"/>
    <property type="match status" value="2"/>
</dbReference>
<dbReference type="PROSITE" id="PS01039">
    <property type="entry name" value="SBP_BACTERIAL_3"/>
    <property type="match status" value="1"/>
</dbReference>
<gene>
    <name evidence="8" type="ORF">FCI23_00695</name>
</gene>
<evidence type="ECO:0000256" key="6">
    <source>
        <dbReference type="SAM" id="Phobius"/>
    </source>
</evidence>
<keyword evidence="6" id="KW-0472">Membrane</keyword>
<dbReference type="GO" id="GO:0005576">
    <property type="term" value="C:extracellular region"/>
    <property type="evidence" value="ECO:0007669"/>
    <property type="project" value="TreeGrafter"/>
</dbReference>
<dbReference type="InterPro" id="IPR018313">
    <property type="entry name" value="SBP_3_CS"/>
</dbReference>
<dbReference type="RefSeq" id="WP_136721443.1">
    <property type="nucleotide sequence ID" value="NZ_SUMC01000001.1"/>
</dbReference>
<dbReference type="CDD" id="cd13690">
    <property type="entry name" value="PBP2_GluB"/>
    <property type="match status" value="1"/>
</dbReference>
<evidence type="ECO:0000256" key="5">
    <source>
        <dbReference type="SAM" id="MobiDB-lite"/>
    </source>
</evidence>
<dbReference type="PANTHER" id="PTHR30085:SF6">
    <property type="entry name" value="ABC TRANSPORTER GLUTAMINE-BINDING PROTEIN GLNH"/>
    <property type="match status" value="1"/>
</dbReference>
<dbReference type="EMBL" id="SUMC01000001">
    <property type="protein sequence ID" value="TKA13283.1"/>
    <property type="molecule type" value="Genomic_DNA"/>
</dbReference>
<sequence length="337" mass="36167">MDGADRRGWARIHGWGRRRRGWGGVAAMAAACAVAVAATAAPLHDTADDAVRQAQSTASVQQASAQNTCDHPEASLPPSGASGTSVQRIIRRGKLVVGVDQNSYLWGYRDPTSGNIVGFDIDLVKAIAQDILGDANAVTYKTVPTAKRFEAIRKGDVDMVVRTVTINCQRLQQEQVLFSAAYFEAGQQLLVPKQGSSITAFDGSLKGKKVCTAEGSTGQTKLEEDGHGARVVLVPNQLDCLVRMQLGQVDAVFTDNALAAGQAAQDPTTHLVGKRVTTEYYGVAMNKNDKDLVRRVNQVLQQYTAGGSSSPWMQAYRKWLQADLPGQVPPQPLYSGN</sequence>
<dbReference type="PROSITE" id="PS51257">
    <property type="entry name" value="PROKAR_LIPOPROTEIN"/>
    <property type="match status" value="1"/>
</dbReference>
<keyword evidence="9" id="KW-1185">Reference proteome</keyword>
<evidence type="ECO:0000256" key="3">
    <source>
        <dbReference type="ARBA" id="ARBA00022729"/>
    </source>
</evidence>
<comment type="similarity">
    <text evidence="1 4">Belongs to the bacterial solute-binding protein 3 family.</text>
</comment>
<feature type="compositionally biased region" description="Low complexity" evidence="5">
    <location>
        <begin position="52"/>
        <end position="66"/>
    </location>
</feature>
<accession>A0A4U0SUQ7</accession>
<evidence type="ECO:0000256" key="1">
    <source>
        <dbReference type="ARBA" id="ARBA00010333"/>
    </source>
</evidence>
<dbReference type="SMART" id="SM00062">
    <property type="entry name" value="PBPb"/>
    <property type="match status" value="1"/>
</dbReference>
<name>A0A4U0SUQ7_9ACTN</name>
<dbReference type="PANTHER" id="PTHR30085">
    <property type="entry name" value="AMINO ACID ABC TRANSPORTER PERMEASE"/>
    <property type="match status" value="1"/>
</dbReference>